<sequence>MKKICNKASKKGIVAVLLTFMMMLTTIIPVWAQQPQQTTDISQWAIGALNEGERYGIYPVEWYYDGFRSEISQERLEILLTHTDNKIASLGLNKKQDFVPVSYKADSTRGDVLIRMYNILAQYDLPIGELPVDYMKERGILQGTSKGLELDQICTTEQAVILATRLVEDTYNLLDAGSKGFAWEVEHNGNIIYFLGSIHIGNNELYPINQRLKQAFNESDALIVEANLFDQEGGMEYFLEKSTYQDDTTLKDNISQETYEKALKVFEKLDLPEEVYNQIKPWRVANDLSVISMTSSEEPQMASQSAGLGMDIYFLTKALVTQKPIQELEGIKYQADLFDGLSHEFQEEYLNAILDSILDPQTNEAPDSAQMLDEWLKQWRNGDVEGFTSDYNGITEESENELTNMLFGKRDKNMAERISTILESEEKGTYFVVVGAGHFVRDNTVIHQLREKGYNVEVFQ</sequence>
<dbReference type="RefSeq" id="WP_216416737.1">
    <property type="nucleotide sequence ID" value="NZ_JAHLQK010000003.1"/>
</dbReference>
<dbReference type="Pfam" id="PF01963">
    <property type="entry name" value="TraB_PrgY_gumN"/>
    <property type="match status" value="1"/>
</dbReference>
<dbReference type="PANTHER" id="PTHR40590:SF1">
    <property type="entry name" value="CYTOPLASMIC PROTEIN"/>
    <property type="match status" value="1"/>
</dbReference>
<proteinExistence type="predicted"/>
<keyword evidence="1" id="KW-0812">Transmembrane</keyword>
<dbReference type="CDD" id="cd14789">
    <property type="entry name" value="Tiki"/>
    <property type="match status" value="1"/>
</dbReference>
<dbReference type="PANTHER" id="PTHR40590">
    <property type="entry name" value="CYTOPLASMIC PROTEIN-RELATED"/>
    <property type="match status" value="1"/>
</dbReference>
<evidence type="ECO:0000256" key="1">
    <source>
        <dbReference type="SAM" id="Phobius"/>
    </source>
</evidence>
<organism evidence="2 3">
    <name type="scientific">Alkaliphilus flagellatus</name>
    <dbReference type="NCBI Taxonomy" id="2841507"/>
    <lineage>
        <taxon>Bacteria</taxon>
        <taxon>Bacillati</taxon>
        <taxon>Bacillota</taxon>
        <taxon>Clostridia</taxon>
        <taxon>Peptostreptococcales</taxon>
        <taxon>Natronincolaceae</taxon>
        <taxon>Alkaliphilus</taxon>
    </lineage>
</organism>
<accession>A0ABS6G2T8</accession>
<dbReference type="InterPro" id="IPR047111">
    <property type="entry name" value="YbaP-like"/>
</dbReference>
<dbReference type="Proteomes" id="UP000779508">
    <property type="component" value="Unassembled WGS sequence"/>
</dbReference>
<feature type="transmembrane region" description="Helical" evidence="1">
    <location>
        <begin position="12"/>
        <end position="32"/>
    </location>
</feature>
<evidence type="ECO:0000313" key="2">
    <source>
        <dbReference type="EMBL" id="MBU5676679.1"/>
    </source>
</evidence>
<name>A0ABS6G2T8_9FIRM</name>
<keyword evidence="3" id="KW-1185">Reference proteome</keyword>
<dbReference type="EMBL" id="JAHLQK010000003">
    <property type="protein sequence ID" value="MBU5676679.1"/>
    <property type="molecule type" value="Genomic_DNA"/>
</dbReference>
<gene>
    <name evidence="2" type="ORF">KQI88_09630</name>
</gene>
<protein>
    <submittedName>
        <fullName evidence="2">TraB/GumN family protein</fullName>
    </submittedName>
</protein>
<keyword evidence="1" id="KW-1133">Transmembrane helix</keyword>
<evidence type="ECO:0000313" key="3">
    <source>
        <dbReference type="Proteomes" id="UP000779508"/>
    </source>
</evidence>
<reference evidence="2 3" key="1">
    <citation type="submission" date="2021-06" db="EMBL/GenBank/DDBJ databases">
        <authorList>
            <person name="Sun Q."/>
            <person name="Li D."/>
        </authorList>
    </citation>
    <scope>NUCLEOTIDE SEQUENCE [LARGE SCALE GENOMIC DNA]</scope>
    <source>
        <strain evidence="2 3">MSJ-5</strain>
    </source>
</reference>
<keyword evidence="1" id="KW-0472">Membrane</keyword>
<comment type="caution">
    <text evidence="2">The sequence shown here is derived from an EMBL/GenBank/DDBJ whole genome shotgun (WGS) entry which is preliminary data.</text>
</comment>
<dbReference type="InterPro" id="IPR002816">
    <property type="entry name" value="TraB/PrgY/GumN_fam"/>
</dbReference>